<dbReference type="FunFam" id="3.30.300.30:FF:000007">
    <property type="entry name" value="4-coumarate--CoA ligase 2"/>
    <property type="match status" value="1"/>
</dbReference>
<evidence type="ECO:0000256" key="1">
    <source>
        <dbReference type="ARBA" id="ARBA00006432"/>
    </source>
</evidence>
<evidence type="ECO:0008006" key="10">
    <source>
        <dbReference type="Google" id="ProtNLM"/>
    </source>
</evidence>
<keyword evidence="4" id="KW-0067">ATP-binding</keyword>
<dbReference type="SUPFAM" id="SSF56801">
    <property type="entry name" value="Acetyl-CoA synthetase-like"/>
    <property type="match status" value="1"/>
</dbReference>
<dbReference type="FunFam" id="3.40.50.12780:FF:000003">
    <property type="entry name" value="Long-chain-fatty-acid--CoA ligase FadD"/>
    <property type="match status" value="1"/>
</dbReference>
<keyword evidence="9" id="KW-1185">Reference proteome</keyword>
<dbReference type="InterPro" id="IPR000873">
    <property type="entry name" value="AMP-dep_synth/lig_dom"/>
</dbReference>
<feature type="domain" description="AMP-binding enzyme C-terminal" evidence="7">
    <location>
        <begin position="451"/>
        <end position="526"/>
    </location>
</feature>
<dbReference type="Pfam" id="PF00501">
    <property type="entry name" value="AMP-binding"/>
    <property type="match status" value="1"/>
</dbReference>
<comment type="caution">
    <text evidence="8">The sequence shown here is derived from an EMBL/GenBank/DDBJ whole genome shotgun (WGS) entry which is preliminary data.</text>
</comment>
<evidence type="ECO:0000259" key="7">
    <source>
        <dbReference type="Pfam" id="PF13193"/>
    </source>
</evidence>
<evidence type="ECO:0000256" key="5">
    <source>
        <dbReference type="SAM" id="Phobius"/>
    </source>
</evidence>
<name>A0AAW1IP57_SAPOF</name>
<dbReference type="PANTHER" id="PTHR24096">
    <property type="entry name" value="LONG-CHAIN-FATTY-ACID--COA LIGASE"/>
    <property type="match status" value="1"/>
</dbReference>
<dbReference type="AlphaFoldDB" id="A0AAW1IP57"/>
<dbReference type="CDD" id="cd05904">
    <property type="entry name" value="4CL"/>
    <property type="match status" value="1"/>
</dbReference>
<dbReference type="Gene3D" id="3.40.50.12780">
    <property type="entry name" value="N-terminal domain of ligase-like"/>
    <property type="match status" value="1"/>
</dbReference>
<dbReference type="EMBL" id="JBDFQZ010000009">
    <property type="protein sequence ID" value="KAK9691171.1"/>
    <property type="molecule type" value="Genomic_DNA"/>
</dbReference>
<dbReference type="Pfam" id="PF13193">
    <property type="entry name" value="AMP-binding_C"/>
    <property type="match status" value="1"/>
</dbReference>
<sequence>MEISGYGRDGIYRSLRPQMEFPKNPNLSMVSFLFRNISSISRKPALIDSDSGKILNFSQLKSMVANISHGIINLGIKKGDVVLILAPNSMHYPIIFLSIIAAGAIATTVNPVYTVSEITKQANDCKPKLVVTVPELWDKVKGLKLPALILGSKGGRSLVSVEKLVYFDDLVNGSEDNLPEVLIKQSDTAALLYSSGTTGASKGVVLSHRNFITASLMVTVDQEIDGELDYVFLCVIPMFHVFGLSVIIYSQLQKGNAVVTMAKFDFEMMLKAIEKYRITHLWVVPPIILALVKHSSVNKFDLSSLKQIGSGAAPLGKEIMSECSKKLPHVLIMQGYGMTETCGMISLEHSRISVQNSGSTGLLVPGLEAKVVDVNTLKPLPPKQRGEIWVRGPNIMCGYLNNAKATKSTIDGQGWLHTGDIGYFDEEGQLYVVDRLKELIKYKGYQVAPAELEDVLLSHPEILDAAVVPLPDDEAGEIPIAYVVRSPKCSLNEEDVLKFVADQVAPYKRLRKVTFLSSIPKSASGKLLRRELIERSRSKL</sequence>
<dbReference type="PANTHER" id="PTHR24096:SF425">
    <property type="entry name" value="4-COUMARATE--COA LIGASE-LIKE 7"/>
    <property type="match status" value="1"/>
</dbReference>
<keyword evidence="5" id="KW-0812">Transmembrane</keyword>
<reference evidence="8" key="1">
    <citation type="submission" date="2024-03" db="EMBL/GenBank/DDBJ databases">
        <title>WGS assembly of Saponaria officinalis var. Norfolk2.</title>
        <authorList>
            <person name="Jenkins J."/>
            <person name="Shu S."/>
            <person name="Grimwood J."/>
            <person name="Barry K."/>
            <person name="Goodstein D."/>
            <person name="Schmutz J."/>
            <person name="Leebens-Mack J."/>
            <person name="Osbourn A."/>
        </authorList>
    </citation>
    <scope>NUCLEOTIDE SEQUENCE [LARGE SCALE GENOMIC DNA]</scope>
    <source>
        <strain evidence="8">JIC</strain>
    </source>
</reference>
<protein>
    <recommendedName>
        <fullName evidence="10">4-coumarate--CoA ligase</fullName>
    </recommendedName>
</protein>
<evidence type="ECO:0000313" key="8">
    <source>
        <dbReference type="EMBL" id="KAK9691171.1"/>
    </source>
</evidence>
<dbReference type="Gene3D" id="3.30.300.30">
    <property type="match status" value="1"/>
</dbReference>
<dbReference type="InterPro" id="IPR045851">
    <property type="entry name" value="AMP-bd_C_sf"/>
</dbReference>
<keyword evidence="5" id="KW-1133">Transmembrane helix</keyword>
<evidence type="ECO:0000256" key="2">
    <source>
        <dbReference type="ARBA" id="ARBA00022598"/>
    </source>
</evidence>
<proteinExistence type="inferred from homology"/>
<dbReference type="Proteomes" id="UP001443914">
    <property type="component" value="Unassembled WGS sequence"/>
</dbReference>
<keyword evidence="5" id="KW-0472">Membrane</keyword>
<dbReference type="GO" id="GO:0005524">
    <property type="term" value="F:ATP binding"/>
    <property type="evidence" value="ECO:0007669"/>
    <property type="project" value="UniProtKB-KW"/>
</dbReference>
<evidence type="ECO:0000259" key="6">
    <source>
        <dbReference type="Pfam" id="PF00501"/>
    </source>
</evidence>
<dbReference type="InterPro" id="IPR020845">
    <property type="entry name" value="AMP-binding_CS"/>
</dbReference>
<gene>
    <name evidence="8" type="ORF">RND81_09G180900</name>
</gene>
<dbReference type="PROSITE" id="PS00455">
    <property type="entry name" value="AMP_BINDING"/>
    <property type="match status" value="1"/>
</dbReference>
<feature type="transmembrane region" description="Helical" evidence="5">
    <location>
        <begin position="230"/>
        <end position="249"/>
    </location>
</feature>
<organism evidence="8 9">
    <name type="scientific">Saponaria officinalis</name>
    <name type="common">Common soapwort</name>
    <name type="synonym">Lychnis saponaria</name>
    <dbReference type="NCBI Taxonomy" id="3572"/>
    <lineage>
        <taxon>Eukaryota</taxon>
        <taxon>Viridiplantae</taxon>
        <taxon>Streptophyta</taxon>
        <taxon>Embryophyta</taxon>
        <taxon>Tracheophyta</taxon>
        <taxon>Spermatophyta</taxon>
        <taxon>Magnoliopsida</taxon>
        <taxon>eudicotyledons</taxon>
        <taxon>Gunneridae</taxon>
        <taxon>Pentapetalae</taxon>
        <taxon>Caryophyllales</taxon>
        <taxon>Caryophyllaceae</taxon>
        <taxon>Caryophylleae</taxon>
        <taxon>Saponaria</taxon>
    </lineage>
</organism>
<evidence type="ECO:0000313" key="9">
    <source>
        <dbReference type="Proteomes" id="UP001443914"/>
    </source>
</evidence>
<comment type="similarity">
    <text evidence="1">Belongs to the ATP-dependent AMP-binding enzyme family.</text>
</comment>
<dbReference type="InterPro" id="IPR042099">
    <property type="entry name" value="ANL_N_sf"/>
</dbReference>
<accession>A0AAW1IP57</accession>
<evidence type="ECO:0000256" key="3">
    <source>
        <dbReference type="ARBA" id="ARBA00022741"/>
    </source>
</evidence>
<keyword evidence="3" id="KW-0547">Nucleotide-binding</keyword>
<dbReference type="InterPro" id="IPR025110">
    <property type="entry name" value="AMP-bd_C"/>
</dbReference>
<keyword evidence="2" id="KW-0436">Ligase</keyword>
<evidence type="ECO:0000256" key="4">
    <source>
        <dbReference type="ARBA" id="ARBA00022840"/>
    </source>
</evidence>
<dbReference type="GO" id="GO:0016405">
    <property type="term" value="F:CoA-ligase activity"/>
    <property type="evidence" value="ECO:0007669"/>
    <property type="project" value="TreeGrafter"/>
</dbReference>
<feature type="domain" description="AMP-dependent synthetase/ligase" evidence="6">
    <location>
        <begin position="41"/>
        <end position="400"/>
    </location>
</feature>